<evidence type="ECO:0000313" key="2">
    <source>
        <dbReference type="Proteomes" id="UP000789525"/>
    </source>
</evidence>
<keyword evidence="2" id="KW-1185">Reference proteome</keyword>
<dbReference type="EMBL" id="CAJVPT010019096">
    <property type="protein sequence ID" value="CAG8639135.1"/>
    <property type="molecule type" value="Genomic_DNA"/>
</dbReference>
<evidence type="ECO:0000313" key="1">
    <source>
        <dbReference type="EMBL" id="CAG8639135.1"/>
    </source>
</evidence>
<proteinExistence type="predicted"/>
<protein>
    <submittedName>
        <fullName evidence="1">13632_t:CDS:1</fullName>
    </submittedName>
</protein>
<comment type="caution">
    <text evidence="1">The sequence shown here is derived from an EMBL/GenBank/DDBJ whole genome shotgun (WGS) entry which is preliminary data.</text>
</comment>
<reference evidence="1" key="1">
    <citation type="submission" date="2021-06" db="EMBL/GenBank/DDBJ databases">
        <authorList>
            <person name="Kallberg Y."/>
            <person name="Tangrot J."/>
            <person name="Rosling A."/>
        </authorList>
    </citation>
    <scope>NUCLEOTIDE SEQUENCE</scope>
    <source>
        <strain evidence="1">CL356</strain>
    </source>
</reference>
<feature type="non-terminal residue" evidence="1">
    <location>
        <position position="41"/>
    </location>
</feature>
<organism evidence="1 2">
    <name type="scientific">Acaulospora colombiana</name>
    <dbReference type="NCBI Taxonomy" id="27376"/>
    <lineage>
        <taxon>Eukaryota</taxon>
        <taxon>Fungi</taxon>
        <taxon>Fungi incertae sedis</taxon>
        <taxon>Mucoromycota</taxon>
        <taxon>Glomeromycotina</taxon>
        <taxon>Glomeromycetes</taxon>
        <taxon>Diversisporales</taxon>
        <taxon>Acaulosporaceae</taxon>
        <taxon>Acaulospora</taxon>
    </lineage>
</organism>
<gene>
    <name evidence="1" type="ORF">ACOLOM_LOCUS7879</name>
</gene>
<accession>A0ACA9N882</accession>
<name>A0ACA9N882_9GLOM</name>
<dbReference type="Proteomes" id="UP000789525">
    <property type="component" value="Unassembled WGS sequence"/>
</dbReference>
<sequence length="41" mass="4602">MTYGKKSWEGWVIEEEEGIAQIKEAFAAGINVQSFHAVPHL</sequence>